<keyword evidence="3" id="KW-0326">Glycosidase</keyword>
<dbReference type="EMBL" id="CABVHU010000009">
    <property type="protein sequence ID" value="VVO15472.1"/>
    <property type="molecule type" value="Genomic_DNA"/>
</dbReference>
<proteinExistence type="inferred from homology"/>
<protein>
    <submittedName>
        <fullName evidence="3">Unsaturated glucuronyl hydrolase</fullName>
        <ecNumber evidence="3">3.2.1.179</ecNumber>
    </submittedName>
</protein>
<dbReference type="OrthoDB" id="428577at2"/>
<dbReference type="Gene3D" id="1.50.10.10">
    <property type="match status" value="1"/>
</dbReference>
<dbReference type="Proteomes" id="UP000409037">
    <property type="component" value="Unassembled WGS sequence"/>
</dbReference>
<dbReference type="PANTHER" id="PTHR36845">
    <property type="entry name" value="HYDROLASE, PUTATIVE (AFU_ORTHOLOGUE AFUA_7G05090)-RELATED"/>
    <property type="match status" value="1"/>
</dbReference>
<keyword evidence="1 3" id="KW-0378">Hydrolase</keyword>
<dbReference type="InterPro" id="IPR008928">
    <property type="entry name" value="6-hairpin_glycosidase_sf"/>
</dbReference>
<sequence length="373" mass="41638">MDNKILKRAIDRVLTRIDATLDQPGQGFPHYADQNTGEWTRSPAGDWTGGFWVGMLWLAAWHTKEPRYHEQARIWAERLGPRASSQSAFKGFLFWYGAELGAELLKDETARNLSLAGTRGLLDMYNPQAQLIPLGKEAEEASDVGSNEANIDALPGPIPLLIKHAAALDSLEIARNHLRQHIALCVRDDGSVCQSASFDPQTGALLRRYTHKGIHGESTWTRAQAWAMVSLAQALNRGEMEFRDVAIQVADWWLEHQPKDHVAYWDFDDPAIPDTSRDTSGAAIAAAALLKLAVCLPERRERYRQSAETIVEALVLRYQTPVDASDSRPVGILTHGCFNRKLGVAMENELIWGDYFLFEALLVLDGRLASERV</sequence>
<dbReference type="AlphaFoldDB" id="A0A5E7E166"/>
<dbReference type="PANTHER" id="PTHR36845:SF1">
    <property type="entry name" value="HYDROLASE, PUTATIVE (AFU_ORTHOLOGUE AFUA_7G05090)-RELATED"/>
    <property type="match status" value="1"/>
</dbReference>
<reference evidence="3 4" key="1">
    <citation type="submission" date="2019-09" db="EMBL/GenBank/DDBJ databases">
        <authorList>
            <person name="Chandra G."/>
            <person name="Truman W A."/>
        </authorList>
    </citation>
    <scope>NUCLEOTIDE SEQUENCE [LARGE SCALE GENOMIC DNA]</scope>
    <source>
        <strain evidence="3">PS833</strain>
    </source>
</reference>
<dbReference type="EC" id="3.2.1.179" evidence="3"/>
<organism evidence="3 4">
    <name type="scientific">Pseudomonas fluorescens</name>
    <dbReference type="NCBI Taxonomy" id="294"/>
    <lineage>
        <taxon>Bacteria</taxon>
        <taxon>Pseudomonadati</taxon>
        <taxon>Pseudomonadota</taxon>
        <taxon>Gammaproteobacteria</taxon>
        <taxon>Pseudomonadales</taxon>
        <taxon>Pseudomonadaceae</taxon>
        <taxon>Pseudomonas</taxon>
    </lineage>
</organism>
<evidence type="ECO:0000256" key="2">
    <source>
        <dbReference type="ARBA" id="ARBA00038358"/>
    </source>
</evidence>
<dbReference type="GO" id="GO:0052757">
    <property type="term" value="F:chondroitin hydrolase activity"/>
    <property type="evidence" value="ECO:0007669"/>
    <property type="project" value="TreeGrafter"/>
</dbReference>
<name>A0A5E7E166_PSEFL</name>
<dbReference type="SUPFAM" id="SSF48208">
    <property type="entry name" value="Six-hairpin glycosidases"/>
    <property type="match status" value="1"/>
</dbReference>
<dbReference type="InterPro" id="IPR012341">
    <property type="entry name" value="6hp_glycosidase-like_sf"/>
</dbReference>
<evidence type="ECO:0000256" key="1">
    <source>
        <dbReference type="ARBA" id="ARBA00022801"/>
    </source>
</evidence>
<evidence type="ECO:0000313" key="3">
    <source>
        <dbReference type="EMBL" id="VVO15472.1"/>
    </source>
</evidence>
<accession>A0A5E7E166</accession>
<evidence type="ECO:0000313" key="4">
    <source>
        <dbReference type="Proteomes" id="UP000409037"/>
    </source>
</evidence>
<comment type="similarity">
    <text evidence="2">Belongs to the glycosyl hydrolase 88 family.</text>
</comment>
<dbReference type="GO" id="GO:0000272">
    <property type="term" value="P:polysaccharide catabolic process"/>
    <property type="evidence" value="ECO:0007669"/>
    <property type="project" value="TreeGrafter"/>
</dbReference>
<dbReference type="InterPro" id="IPR052369">
    <property type="entry name" value="UG_Glycosaminoglycan_Hydrolase"/>
</dbReference>
<gene>
    <name evidence="3" type="primary">ugl</name>
    <name evidence="3" type="ORF">PS833_03777</name>
</gene>